<reference evidence="8" key="1">
    <citation type="submission" date="2021-02" db="EMBL/GenBank/DDBJ databases">
        <authorList>
            <person name="Nowell W R."/>
        </authorList>
    </citation>
    <scope>NUCLEOTIDE SEQUENCE</scope>
</reference>
<dbReference type="PROSITE" id="PS00678">
    <property type="entry name" value="WD_REPEATS_1"/>
    <property type="match status" value="2"/>
</dbReference>
<dbReference type="Pfam" id="PF00494">
    <property type="entry name" value="SQS_PSY"/>
    <property type="match status" value="1"/>
</dbReference>
<dbReference type="InterPro" id="IPR008949">
    <property type="entry name" value="Isoprenoid_synthase_dom_sf"/>
</dbReference>
<feature type="domain" description="FLYWCH-type" evidence="7">
    <location>
        <begin position="639"/>
        <end position="694"/>
    </location>
</feature>
<keyword evidence="2" id="KW-0479">Metal-binding</keyword>
<proteinExistence type="predicted"/>
<evidence type="ECO:0000256" key="6">
    <source>
        <dbReference type="PROSITE-ProRule" id="PRU00221"/>
    </source>
</evidence>
<dbReference type="SUPFAM" id="SSF48576">
    <property type="entry name" value="Terpenoid synthases"/>
    <property type="match status" value="1"/>
</dbReference>
<dbReference type="Pfam" id="PF04500">
    <property type="entry name" value="FLYWCH"/>
    <property type="match status" value="1"/>
</dbReference>
<feature type="repeat" description="WD" evidence="6">
    <location>
        <begin position="356"/>
        <end position="397"/>
    </location>
</feature>
<dbReference type="Gene3D" id="2.130.10.10">
    <property type="entry name" value="YVTN repeat-like/Quinoprotein amine dehydrogenase"/>
    <property type="match status" value="1"/>
</dbReference>
<dbReference type="InterPro" id="IPR002060">
    <property type="entry name" value="Squ/phyt_synthse"/>
</dbReference>
<dbReference type="InterPro" id="IPR036322">
    <property type="entry name" value="WD40_repeat_dom_sf"/>
</dbReference>
<dbReference type="PROSITE" id="PS50294">
    <property type="entry name" value="WD_REPEATS_REGION"/>
    <property type="match status" value="1"/>
</dbReference>
<keyword evidence="1 6" id="KW-0853">WD repeat</keyword>
<evidence type="ECO:0000313" key="8">
    <source>
        <dbReference type="EMBL" id="CAF3803140.1"/>
    </source>
</evidence>
<dbReference type="Gene3D" id="1.10.600.10">
    <property type="entry name" value="Farnesyl Diphosphate Synthase"/>
    <property type="match status" value="1"/>
</dbReference>
<evidence type="ECO:0000259" key="7">
    <source>
        <dbReference type="Pfam" id="PF04500"/>
    </source>
</evidence>
<evidence type="ECO:0000256" key="1">
    <source>
        <dbReference type="ARBA" id="ARBA00022574"/>
    </source>
</evidence>
<dbReference type="AlphaFoldDB" id="A0A819BSV6"/>
<evidence type="ECO:0000256" key="5">
    <source>
        <dbReference type="ARBA" id="ARBA00022833"/>
    </source>
</evidence>
<keyword evidence="5" id="KW-0862">Zinc</keyword>
<dbReference type="InterPro" id="IPR019775">
    <property type="entry name" value="WD40_repeat_CS"/>
</dbReference>
<dbReference type="PROSITE" id="PS50082">
    <property type="entry name" value="WD_REPEATS_2"/>
    <property type="match status" value="2"/>
</dbReference>
<organism evidence="8 9">
    <name type="scientific">Rotaria sordida</name>
    <dbReference type="NCBI Taxonomy" id="392033"/>
    <lineage>
        <taxon>Eukaryota</taxon>
        <taxon>Metazoa</taxon>
        <taxon>Spiralia</taxon>
        <taxon>Gnathifera</taxon>
        <taxon>Rotifera</taxon>
        <taxon>Eurotatoria</taxon>
        <taxon>Bdelloidea</taxon>
        <taxon>Philodinida</taxon>
        <taxon>Philodinidae</taxon>
        <taxon>Rotaria</taxon>
    </lineage>
</organism>
<protein>
    <recommendedName>
        <fullName evidence="7">FLYWCH-type domain-containing protein</fullName>
    </recommendedName>
</protein>
<keyword evidence="4" id="KW-0863">Zinc-finger</keyword>
<name>A0A819BSV6_9BILA</name>
<accession>A0A819BSV6</accession>
<keyword evidence="3" id="KW-0677">Repeat</keyword>
<dbReference type="InterPro" id="IPR007588">
    <property type="entry name" value="Znf_FLYWCH"/>
</dbReference>
<dbReference type="Proteomes" id="UP000663874">
    <property type="component" value="Unassembled WGS sequence"/>
</dbReference>
<dbReference type="SMART" id="SM00320">
    <property type="entry name" value="WD40"/>
    <property type="match status" value="4"/>
</dbReference>
<evidence type="ECO:0000256" key="4">
    <source>
        <dbReference type="ARBA" id="ARBA00022771"/>
    </source>
</evidence>
<evidence type="ECO:0000256" key="3">
    <source>
        <dbReference type="ARBA" id="ARBA00022737"/>
    </source>
</evidence>
<dbReference type="PANTHER" id="PTHR10971">
    <property type="entry name" value="MRNA EXPORT FACTOR AND BUB3"/>
    <property type="match status" value="1"/>
</dbReference>
<evidence type="ECO:0000313" key="9">
    <source>
        <dbReference type="Proteomes" id="UP000663874"/>
    </source>
</evidence>
<dbReference type="GO" id="GO:0008270">
    <property type="term" value="F:zinc ion binding"/>
    <property type="evidence" value="ECO:0007669"/>
    <property type="project" value="UniProtKB-KW"/>
</dbReference>
<feature type="repeat" description="WD" evidence="6">
    <location>
        <begin position="397"/>
        <end position="440"/>
    </location>
</feature>
<comment type="caution">
    <text evidence="8">The sequence shown here is derived from an EMBL/GenBank/DDBJ whole genome shotgun (WGS) entry which is preliminary data.</text>
</comment>
<gene>
    <name evidence="8" type="ORF">FNK824_LOCUS15127</name>
</gene>
<dbReference type="SUPFAM" id="SSF50978">
    <property type="entry name" value="WD40 repeat-like"/>
    <property type="match status" value="1"/>
</dbReference>
<dbReference type="InterPro" id="IPR015943">
    <property type="entry name" value="WD40/YVTN_repeat-like_dom_sf"/>
</dbReference>
<evidence type="ECO:0000256" key="2">
    <source>
        <dbReference type="ARBA" id="ARBA00022723"/>
    </source>
</evidence>
<dbReference type="InterPro" id="IPR001680">
    <property type="entry name" value="WD40_rpt"/>
</dbReference>
<sequence>MINSNMMIIRSIRYASSTAKTSSKPVDDYTYCINNVRKVDYENFICTGLLRPSSLQRPTMAIRALNAELASIRDQVSNTQIGQMRLQFWRETIDAIYSSLNTNVIKKINQPVAREINLVIKHNQLTKLWFHRLIKSRETTLNDMPFTDIEQLENYLEQSITPTYYLLLELAKQRSLNTDHIASHLGRSQGLINIVRGIPYNAHKRRCFIPLSYLIEYNVSQQDIFNGQFSTEQCRHVIYQLCNQSWFHLQKTIELFEQEKNFQKENIFSSLKKNHNRSLFLPIIVIYDYLKQIMFGLSSTTTQKDVEVIQPPDDAISCMKFSPASVPQTYLIASSWANDIRCWEIQSNGQTIAKAMQKHDAPILSCCWSDDGTKVFTASCDKTAKMWDLQSNTFVQIAAHDQPIRTINYIQRPSYACVMTGGWDRTVKFWDTRQATPLKQLALTERIYAADVFGPMAVITTADRAIQVYSLDQGPTEYKKIESLLKYQHRCISIFTDKSRNPNGFAIGSIEGRVAITYVDTPNPAADNFTFKCHRSTPTATSSTQDIFSVNDIAFHPIHGTLATVGSDGRYSFWDKDDRTKLKTSDVINDQSITCCAFDSRGQLFGYASSLDVLAELASNQKPMKQESDLLNSSFILKTTQKGKPCIILDGHRYKHRRDNLDGSISWTCTHELCSASVRTYGERVVRRNDGHLHARTLLVDPQQEFLSRLKKRAAEDTITIPKIYDEELMRSINEHSINIREHLPSFSSVKSTLYRHRQRSQKLKSFDPNCKSSEWNLLPSKKRPLTIDVNNNDEKRRKYSSLAYPYDYFLAQNYMFMYVYASILSGLQQQM</sequence>
<dbReference type="Pfam" id="PF00400">
    <property type="entry name" value="WD40"/>
    <property type="match status" value="2"/>
</dbReference>
<dbReference type="EMBL" id="CAJOBE010002158">
    <property type="protein sequence ID" value="CAF3803140.1"/>
    <property type="molecule type" value="Genomic_DNA"/>
</dbReference>